<name>D6WD29_TRICA</name>
<protein>
    <submittedName>
        <fullName evidence="3">Uncharacterized protein</fullName>
    </submittedName>
</protein>
<keyword evidence="4" id="KW-1185">Reference proteome</keyword>
<dbReference type="EMBL" id="KQ971312">
    <property type="protein sequence ID" value="EEZ98329.1"/>
    <property type="molecule type" value="Genomic_DNA"/>
</dbReference>
<proteinExistence type="predicted"/>
<evidence type="ECO:0000256" key="1">
    <source>
        <dbReference type="SAM" id="MobiDB-lite"/>
    </source>
</evidence>
<dbReference type="HOGENOM" id="CLU_2515572_0_0_1"/>
<accession>D6WD29</accession>
<feature type="signal peptide" evidence="2">
    <location>
        <begin position="1"/>
        <end position="18"/>
    </location>
</feature>
<dbReference type="PhylomeDB" id="D6WD29"/>
<evidence type="ECO:0000313" key="4">
    <source>
        <dbReference type="Proteomes" id="UP000007266"/>
    </source>
</evidence>
<keyword evidence="2" id="KW-0732">Signal</keyword>
<dbReference type="AlphaFoldDB" id="D6WD29"/>
<dbReference type="Proteomes" id="UP000007266">
    <property type="component" value="Linkage group 2"/>
</dbReference>
<evidence type="ECO:0000313" key="3">
    <source>
        <dbReference type="EMBL" id="EEZ98329.1"/>
    </source>
</evidence>
<organism evidence="3 4">
    <name type="scientific">Tribolium castaneum</name>
    <name type="common">Red flour beetle</name>
    <dbReference type="NCBI Taxonomy" id="7070"/>
    <lineage>
        <taxon>Eukaryota</taxon>
        <taxon>Metazoa</taxon>
        <taxon>Ecdysozoa</taxon>
        <taxon>Arthropoda</taxon>
        <taxon>Hexapoda</taxon>
        <taxon>Insecta</taxon>
        <taxon>Pterygota</taxon>
        <taxon>Neoptera</taxon>
        <taxon>Endopterygota</taxon>
        <taxon>Coleoptera</taxon>
        <taxon>Polyphaga</taxon>
        <taxon>Cucujiformia</taxon>
        <taxon>Tenebrionidae</taxon>
        <taxon>Tenebrionidae incertae sedis</taxon>
        <taxon>Tribolium</taxon>
    </lineage>
</organism>
<reference evidence="3 4" key="1">
    <citation type="journal article" date="2008" name="Nature">
        <title>The genome of the model beetle and pest Tribolium castaneum.</title>
        <authorList>
            <consortium name="Tribolium Genome Sequencing Consortium"/>
            <person name="Richards S."/>
            <person name="Gibbs R.A."/>
            <person name="Weinstock G.M."/>
            <person name="Brown S.J."/>
            <person name="Denell R."/>
            <person name="Beeman R.W."/>
            <person name="Gibbs R."/>
            <person name="Beeman R.W."/>
            <person name="Brown S.J."/>
            <person name="Bucher G."/>
            <person name="Friedrich M."/>
            <person name="Grimmelikhuijzen C.J."/>
            <person name="Klingler M."/>
            <person name="Lorenzen M."/>
            <person name="Richards S."/>
            <person name="Roth S."/>
            <person name="Schroder R."/>
            <person name="Tautz D."/>
            <person name="Zdobnov E.M."/>
            <person name="Muzny D."/>
            <person name="Gibbs R.A."/>
            <person name="Weinstock G.M."/>
            <person name="Attaway T."/>
            <person name="Bell S."/>
            <person name="Buhay C.J."/>
            <person name="Chandrabose M.N."/>
            <person name="Chavez D."/>
            <person name="Clerk-Blankenburg K.P."/>
            <person name="Cree A."/>
            <person name="Dao M."/>
            <person name="Davis C."/>
            <person name="Chacko J."/>
            <person name="Dinh H."/>
            <person name="Dugan-Rocha S."/>
            <person name="Fowler G."/>
            <person name="Garner T.T."/>
            <person name="Garnes J."/>
            <person name="Gnirke A."/>
            <person name="Hawes A."/>
            <person name="Hernandez J."/>
            <person name="Hines S."/>
            <person name="Holder M."/>
            <person name="Hume J."/>
            <person name="Jhangiani S.N."/>
            <person name="Joshi V."/>
            <person name="Khan Z.M."/>
            <person name="Jackson L."/>
            <person name="Kovar C."/>
            <person name="Kowis A."/>
            <person name="Lee S."/>
            <person name="Lewis L.R."/>
            <person name="Margolis J."/>
            <person name="Morgan M."/>
            <person name="Nazareth L.V."/>
            <person name="Nguyen N."/>
            <person name="Okwuonu G."/>
            <person name="Parker D."/>
            <person name="Richards S."/>
            <person name="Ruiz S.J."/>
            <person name="Santibanez J."/>
            <person name="Savard J."/>
            <person name="Scherer S.E."/>
            <person name="Schneider B."/>
            <person name="Sodergren E."/>
            <person name="Tautz D."/>
            <person name="Vattahil S."/>
            <person name="Villasana D."/>
            <person name="White C.S."/>
            <person name="Wright R."/>
            <person name="Park Y."/>
            <person name="Beeman R.W."/>
            <person name="Lord J."/>
            <person name="Oppert B."/>
            <person name="Lorenzen M."/>
            <person name="Brown S."/>
            <person name="Wang L."/>
            <person name="Savard J."/>
            <person name="Tautz D."/>
            <person name="Richards S."/>
            <person name="Weinstock G."/>
            <person name="Gibbs R.A."/>
            <person name="Liu Y."/>
            <person name="Worley K."/>
            <person name="Weinstock G."/>
            <person name="Elsik C.G."/>
            <person name="Reese J.T."/>
            <person name="Elhaik E."/>
            <person name="Landan G."/>
            <person name="Graur D."/>
            <person name="Arensburger P."/>
            <person name="Atkinson P."/>
            <person name="Beeman R.W."/>
            <person name="Beidler J."/>
            <person name="Brown S.J."/>
            <person name="Demuth J.P."/>
            <person name="Drury D.W."/>
            <person name="Du Y.Z."/>
            <person name="Fujiwara H."/>
            <person name="Lorenzen M."/>
            <person name="Maselli V."/>
            <person name="Osanai M."/>
            <person name="Park Y."/>
            <person name="Robertson H.M."/>
            <person name="Tu Z."/>
            <person name="Wang J.J."/>
            <person name="Wang S."/>
            <person name="Richards S."/>
            <person name="Song H."/>
            <person name="Zhang L."/>
            <person name="Sodergren E."/>
            <person name="Werner D."/>
            <person name="Stanke M."/>
            <person name="Morgenstern B."/>
            <person name="Solovyev V."/>
            <person name="Kosarev P."/>
            <person name="Brown G."/>
            <person name="Chen H.C."/>
            <person name="Ermolaeva O."/>
            <person name="Hlavina W."/>
            <person name="Kapustin Y."/>
            <person name="Kiryutin B."/>
            <person name="Kitts P."/>
            <person name="Maglott D."/>
            <person name="Pruitt K."/>
            <person name="Sapojnikov V."/>
            <person name="Souvorov A."/>
            <person name="Mackey A.J."/>
            <person name="Waterhouse R.M."/>
            <person name="Wyder S."/>
            <person name="Zdobnov E.M."/>
            <person name="Zdobnov E.M."/>
            <person name="Wyder S."/>
            <person name="Kriventseva E.V."/>
            <person name="Kadowaki T."/>
            <person name="Bork P."/>
            <person name="Aranda M."/>
            <person name="Bao R."/>
            <person name="Beermann A."/>
            <person name="Berns N."/>
            <person name="Bolognesi R."/>
            <person name="Bonneton F."/>
            <person name="Bopp D."/>
            <person name="Brown S.J."/>
            <person name="Bucher G."/>
            <person name="Butts T."/>
            <person name="Chaumot A."/>
            <person name="Denell R.E."/>
            <person name="Ferrier D.E."/>
            <person name="Friedrich M."/>
            <person name="Gordon C.M."/>
            <person name="Jindra M."/>
            <person name="Klingler M."/>
            <person name="Lan Q."/>
            <person name="Lattorff H.M."/>
            <person name="Laudet V."/>
            <person name="von Levetsow C."/>
            <person name="Liu Z."/>
            <person name="Lutz R."/>
            <person name="Lynch J.A."/>
            <person name="da Fonseca R.N."/>
            <person name="Posnien N."/>
            <person name="Reuter R."/>
            <person name="Roth S."/>
            <person name="Savard J."/>
            <person name="Schinko J.B."/>
            <person name="Schmitt C."/>
            <person name="Schoppmeier M."/>
            <person name="Schroder R."/>
            <person name="Shippy T.D."/>
            <person name="Simonnet F."/>
            <person name="Marques-Souza H."/>
            <person name="Tautz D."/>
            <person name="Tomoyasu Y."/>
            <person name="Trauner J."/>
            <person name="Van der Zee M."/>
            <person name="Vervoort M."/>
            <person name="Wittkopp N."/>
            <person name="Wimmer E.A."/>
            <person name="Yang X."/>
            <person name="Jones A.K."/>
            <person name="Sattelle D.B."/>
            <person name="Ebert P.R."/>
            <person name="Nelson D."/>
            <person name="Scott J.G."/>
            <person name="Beeman R.W."/>
            <person name="Muthukrishnan S."/>
            <person name="Kramer K.J."/>
            <person name="Arakane Y."/>
            <person name="Beeman R.W."/>
            <person name="Zhu Q."/>
            <person name="Hogenkamp D."/>
            <person name="Dixit R."/>
            <person name="Oppert B."/>
            <person name="Jiang H."/>
            <person name="Zou Z."/>
            <person name="Marshall J."/>
            <person name="Elpidina E."/>
            <person name="Vinokurov K."/>
            <person name="Oppert C."/>
            <person name="Zou Z."/>
            <person name="Evans J."/>
            <person name="Lu Z."/>
            <person name="Zhao P."/>
            <person name="Sumathipala N."/>
            <person name="Altincicek B."/>
            <person name="Vilcinskas A."/>
            <person name="Williams M."/>
            <person name="Hultmark D."/>
            <person name="Hetru C."/>
            <person name="Jiang H."/>
            <person name="Grimmelikhuijzen C.J."/>
            <person name="Hauser F."/>
            <person name="Cazzamali G."/>
            <person name="Williamson M."/>
            <person name="Park Y."/>
            <person name="Li B."/>
            <person name="Tanaka Y."/>
            <person name="Predel R."/>
            <person name="Neupert S."/>
            <person name="Schachtner J."/>
            <person name="Verleyen P."/>
            <person name="Raible F."/>
            <person name="Bork P."/>
            <person name="Friedrich M."/>
            <person name="Walden K.K."/>
            <person name="Robertson H.M."/>
            <person name="Angeli S."/>
            <person name="Foret S."/>
            <person name="Bucher G."/>
            <person name="Schuetz S."/>
            <person name="Maleszka R."/>
            <person name="Wimmer E.A."/>
            <person name="Beeman R.W."/>
            <person name="Lorenzen M."/>
            <person name="Tomoyasu Y."/>
            <person name="Miller S.C."/>
            <person name="Grossmann D."/>
            <person name="Bucher G."/>
        </authorList>
    </citation>
    <scope>NUCLEOTIDE SEQUENCE [LARGE SCALE GENOMIC DNA]</scope>
    <source>
        <strain evidence="3 4">Georgia GA2</strain>
    </source>
</reference>
<feature type="compositionally biased region" description="Polar residues" evidence="1">
    <location>
        <begin position="73"/>
        <end position="85"/>
    </location>
</feature>
<sequence>MFMFIGMYNILLLIQVELIDLFTERSILMSVCVCAPPQATMLKKMKGKMKRRNTEPTMLVSPGAQLAPLPSNDGESPTDPTNTTF</sequence>
<gene>
    <name evidence="3" type="primary">GLEAN_00783</name>
    <name evidence="3" type="ORF">TcasGA2_TC000783</name>
</gene>
<reference evidence="3 4" key="2">
    <citation type="journal article" date="2010" name="Nucleic Acids Res.">
        <title>BeetleBase in 2010: revisions to provide comprehensive genomic information for Tribolium castaneum.</title>
        <authorList>
            <person name="Kim H.S."/>
            <person name="Murphy T."/>
            <person name="Xia J."/>
            <person name="Caragea D."/>
            <person name="Park Y."/>
            <person name="Beeman R.W."/>
            <person name="Lorenzen M.D."/>
            <person name="Butcher S."/>
            <person name="Manak J.R."/>
            <person name="Brown S.J."/>
        </authorList>
    </citation>
    <scope>GENOME REANNOTATION</scope>
    <source>
        <strain evidence="3 4">Georgia GA2</strain>
    </source>
</reference>
<evidence type="ECO:0000256" key="2">
    <source>
        <dbReference type="SAM" id="SignalP"/>
    </source>
</evidence>
<feature type="region of interest" description="Disordered" evidence="1">
    <location>
        <begin position="45"/>
        <end position="85"/>
    </location>
</feature>
<feature type="chain" id="PRO_5003089481" evidence="2">
    <location>
        <begin position="19"/>
        <end position="85"/>
    </location>
</feature>